<evidence type="ECO:0000259" key="1">
    <source>
        <dbReference type="PROSITE" id="PS50097"/>
    </source>
</evidence>
<dbReference type="InterPro" id="IPR008974">
    <property type="entry name" value="TRAF-like"/>
</dbReference>
<evidence type="ECO:0000259" key="2">
    <source>
        <dbReference type="PROSITE" id="PS50144"/>
    </source>
</evidence>
<dbReference type="SUPFAM" id="SSF49599">
    <property type="entry name" value="TRAF domain-like"/>
    <property type="match status" value="1"/>
</dbReference>
<evidence type="ECO:0000313" key="4">
    <source>
        <dbReference type="Proteomes" id="UP001497382"/>
    </source>
</evidence>
<feature type="domain" description="BTB" evidence="1">
    <location>
        <begin position="347"/>
        <end position="414"/>
    </location>
</feature>
<dbReference type="Pfam" id="PF00651">
    <property type="entry name" value="BTB"/>
    <property type="match status" value="1"/>
</dbReference>
<dbReference type="Pfam" id="PF22486">
    <property type="entry name" value="MATH_2"/>
    <property type="match status" value="1"/>
</dbReference>
<dbReference type="Gene3D" id="3.30.710.10">
    <property type="entry name" value="Potassium Channel Kv1.1, Chain A"/>
    <property type="match status" value="1"/>
</dbReference>
<evidence type="ECO:0000313" key="3">
    <source>
        <dbReference type="EMBL" id="CAL1288891.1"/>
    </source>
</evidence>
<dbReference type="EMBL" id="CAXIEN010000239">
    <property type="protein sequence ID" value="CAL1288891.1"/>
    <property type="molecule type" value="Genomic_DNA"/>
</dbReference>
<dbReference type="PANTHER" id="PTHR24413">
    <property type="entry name" value="SPECKLE-TYPE POZ PROTEIN"/>
    <property type="match status" value="1"/>
</dbReference>
<dbReference type="Gene3D" id="1.25.40.420">
    <property type="match status" value="1"/>
</dbReference>
<gene>
    <name evidence="3" type="ORF">LARSCL_LOCUS15620</name>
</gene>
<dbReference type="InterPro" id="IPR011333">
    <property type="entry name" value="SKP1/BTB/POZ_sf"/>
</dbReference>
<accession>A0AAV2AZ59</accession>
<dbReference type="GO" id="GO:0030163">
    <property type="term" value="P:protein catabolic process"/>
    <property type="evidence" value="ECO:0007669"/>
    <property type="project" value="UniProtKB-ARBA"/>
</dbReference>
<keyword evidence="4" id="KW-1185">Reference proteome</keyword>
<dbReference type="PROSITE" id="PS50097">
    <property type="entry name" value="BTB"/>
    <property type="match status" value="1"/>
</dbReference>
<dbReference type="CDD" id="cd18186">
    <property type="entry name" value="BTB_POZ_ZBTB_KLHL-like"/>
    <property type="match status" value="1"/>
</dbReference>
<dbReference type="SUPFAM" id="SSF54695">
    <property type="entry name" value="POZ domain"/>
    <property type="match status" value="1"/>
</dbReference>
<reference evidence="3 4" key="1">
    <citation type="submission" date="2024-04" db="EMBL/GenBank/DDBJ databases">
        <authorList>
            <person name="Rising A."/>
            <person name="Reimegard J."/>
            <person name="Sonavane S."/>
            <person name="Akerstrom W."/>
            <person name="Nylinder S."/>
            <person name="Hedman E."/>
            <person name="Kallberg Y."/>
        </authorList>
    </citation>
    <scope>NUCLEOTIDE SEQUENCE [LARGE SCALE GENOMIC DNA]</scope>
</reference>
<evidence type="ECO:0008006" key="5">
    <source>
        <dbReference type="Google" id="ProtNLM"/>
    </source>
</evidence>
<dbReference type="AlphaFoldDB" id="A0AAV2AZ59"/>
<dbReference type="PROSITE" id="PS50144">
    <property type="entry name" value="MATH"/>
    <property type="match status" value="1"/>
</dbReference>
<dbReference type="Proteomes" id="UP001497382">
    <property type="component" value="Unassembled WGS sequence"/>
</dbReference>
<proteinExistence type="predicted"/>
<comment type="caution">
    <text evidence="3">The sequence shown here is derived from an EMBL/GenBank/DDBJ whole genome shotgun (WGS) entry which is preliminary data.</text>
</comment>
<protein>
    <recommendedName>
        <fullName evidence="5">Speckle-type POZ protein</fullName>
    </recommendedName>
</protein>
<organism evidence="3 4">
    <name type="scientific">Larinioides sclopetarius</name>
    <dbReference type="NCBI Taxonomy" id="280406"/>
    <lineage>
        <taxon>Eukaryota</taxon>
        <taxon>Metazoa</taxon>
        <taxon>Ecdysozoa</taxon>
        <taxon>Arthropoda</taxon>
        <taxon>Chelicerata</taxon>
        <taxon>Arachnida</taxon>
        <taxon>Araneae</taxon>
        <taxon>Araneomorphae</taxon>
        <taxon>Entelegynae</taxon>
        <taxon>Araneoidea</taxon>
        <taxon>Araneidae</taxon>
        <taxon>Larinioides</taxon>
    </lineage>
</organism>
<feature type="domain" description="MATH" evidence="2">
    <location>
        <begin position="7"/>
        <end position="138"/>
    </location>
</feature>
<dbReference type="SMART" id="SM00225">
    <property type="entry name" value="BTB"/>
    <property type="match status" value="1"/>
</dbReference>
<sequence>MESGKKEYTFFWFIENYSYCWHKNGEKLISPPFTAEGLEGTAWDIQLYPKGLSDKYKGRVSLFLNRSAIDDGPESYSISCELAVLAADGSLLRFLKYEYAFKKGEDYGFRVFLEKDEIFLRKMTDYLPQDVLTVRCKIWKSEGEVVRNIGQSSARTRIRVEKISFLHEVQNFSALETKQKKSVEIRPHSKEEHFISSSLHITDCSCCEEKIAIEIAPSDADQILRKCDLYLLDASGNVKECGKADNRYDIELKSITTLHLSLTKEAVLNSKSEFLPDDKFSLLCNCTFSRGIEFQTIEETAHEMPLALMQKTNDVLRKNTCRASEKNSYYPNGLEDIKDLYTDKSLTDVQLKTKTKSFPVHKIVLCARSPVFKRMLTNDMKEKNSNCIEIGDLGDDVVQQLLLFLYSDTVENLQWGMATQLYYAADKYEVGRLKAVCSSFLLENLTPTNAGELLLLADTHSDGDLKKLTEDFILEHEKEVFGSKEWEKLMETNPLLAMKAMHLKYKR</sequence>
<dbReference type="InterPro" id="IPR002083">
    <property type="entry name" value="MATH/TRAF_dom"/>
</dbReference>
<dbReference type="Gene3D" id="2.60.210.10">
    <property type="entry name" value="Apoptosis, Tumor Necrosis Factor Receptor Associated Protein 2, Chain A"/>
    <property type="match status" value="1"/>
</dbReference>
<name>A0AAV2AZ59_9ARAC</name>
<dbReference type="InterPro" id="IPR000210">
    <property type="entry name" value="BTB/POZ_dom"/>
</dbReference>